<dbReference type="EMBL" id="CP136336">
    <property type="protein sequence ID" value="WOB06544.1"/>
    <property type="molecule type" value="Genomic_DNA"/>
</dbReference>
<name>A0ABZ0CNH9_9BURK</name>
<sequence length="97" mass="10819">MSAAKRVRIPTAKPGELLVCYGRPARGEDPDVCICWGEGVSKRDGNLAHYHLATERPHFGKPQVSPSFIEELHARGYDITTLKLSVRKRQPPPDQTL</sequence>
<proteinExistence type="predicted"/>
<organism evidence="1 2">
    <name type="scientific">Piscinibacter gummiphilus</name>
    <dbReference type="NCBI Taxonomy" id="946333"/>
    <lineage>
        <taxon>Bacteria</taxon>
        <taxon>Pseudomonadati</taxon>
        <taxon>Pseudomonadota</taxon>
        <taxon>Betaproteobacteria</taxon>
        <taxon>Burkholderiales</taxon>
        <taxon>Sphaerotilaceae</taxon>
        <taxon>Piscinibacter</taxon>
    </lineage>
</organism>
<dbReference type="Proteomes" id="UP001303946">
    <property type="component" value="Chromosome"/>
</dbReference>
<gene>
    <name evidence="1" type="ORF">RXV79_16615</name>
</gene>
<evidence type="ECO:0000313" key="2">
    <source>
        <dbReference type="Proteomes" id="UP001303946"/>
    </source>
</evidence>
<accession>A0ABZ0CNH9</accession>
<dbReference type="RefSeq" id="WP_316699037.1">
    <property type="nucleotide sequence ID" value="NZ_CP136336.1"/>
</dbReference>
<keyword evidence="2" id="KW-1185">Reference proteome</keyword>
<evidence type="ECO:0000313" key="1">
    <source>
        <dbReference type="EMBL" id="WOB06544.1"/>
    </source>
</evidence>
<protein>
    <submittedName>
        <fullName evidence="1">Uncharacterized protein</fullName>
    </submittedName>
</protein>
<reference evidence="1 2" key="1">
    <citation type="submission" date="2023-10" db="EMBL/GenBank/DDBJ databases">
        <title>Bacteria for the degradation of biodegradable plastic PBAT(Polybutylene adipate terephthalate).</title>
        <authorList>
            <person name="Weon H.-Y."/>
            <person name="Yeon J."/>
        </authorList>
    </citation>
    <scope>NUCLEOTIDE SEQUENCE [LARGE SCALE GENOMIC DNA]</scope>
    <source>
        <strain evidence="1 2">SBD 7-3</strain>
    </source>
</reference>